<keyword evidence="11 16" id="KW-0694">RNA-binding</keyword>
<comment type="subunit">
    <text evidence="3">Homodimer.</text>
</comment>
<evidence type="ECO:0000256" key="3">
    <source>
        <dbReference type="ARBA" id="ARBA00011738"/>
    </source>
</evidence>
<evidence type="ECO:0000256" key="13">
    <source>
        <dbReference type="ARBA" id="ARBA00023146"/>
    </source>
</evidence>
<dbReference type="GO" id="GO:0005524">
    <property type="term" value="F:ATP binding"/>
    <property type="evidence" value="ECO:0007669"/>
    <property type="project" value="UniProtKB-KW"/>
</dbReference>
<evidence type="ECO:0000256" key="8">
    <source>
        <dbReference type="ARBA" id="ARBA00022598"/>
    </source>
</evidence>
<protein>
    <recommendedName>
        <fullName evidence="5">Methionine--tRNA ligase</fullName>
        <ecNumber evidence="4">6.1.1.10</ecNumber>
    </recommendedName>
    <alternativeName>
        <fullName evidence="14">Methionyl-tRNA synthetase</fullName>
    </alternativeName>
</protein>
<dbReference type="PANTHER" id="PTHR11586">
    <property type="entry name" value="TRNA-AMINOACYLATION COFACTOR ARC1 FAMILY MEMBER"/>
    <property type="match status" value="1"/>
</dbReference>
<dbReference type="PANTHER" id="PTHR11586:SF37">
    <property type="entry name" value="TRNA-BINDING DOMAIN-CONTAINING PROTEIN"/>
    <property type="match status" value="1"/>
</dbReference>
<evidence type="ECO:0000256" key="4">
    <source>
        <dbReference type="ARBA" id="ARBA00012838"/>
    </source>
</evidence>
<dbReference type="EMBL" id="MHNK01000010">
    <property type="protein sequence ID" value="OGZ44013.1"/>
    <property type="molecule type" value="Genomic_DNA"/>
</dbReference>
<evidence type="ECO:0000256" key="6">
    <source>
        <dbReference type="ARBA" id="ARBA00022490"/>
    </source>
</evidence>
<evidence type="ECO:0000313" key="18">
    <source>
        <dbReference type="EMBL" id="OGZ44013.1"/>
    </source>
</evidence>
<dbReference type="GO" id="GO:0000049">
    <property type="term" value="F:tRNA binding"/>
    <property type="evidence" value="ECO:0007669"/>
    <property type="project" value="UniProtKB-UniRule"/>
</dbReference>
<dbReference type="InterPro" id="IPR004495">
    <property type="entry name" value="Met-tRNA-synth_bsu_C"/>
</dbReference>
<dbReference type="GO" id="GO:0004825">
    <property type="term" value="F:methionine-tRNA ligase activity"/>
    <property type="evidence" value="ECO:0007669"/>
    <property type="project" value="UniProtKB-EC"/>
</dbReference>
<dbReference type="InterPro" id="IPR012340">
    <property type="entry name" value="NA-bd_OB-fold"/>
</dbReference>
<evidence type="ECO:0000256" key="14">
    <source>
        <dbReference type="ARBA" id="ARBA00030904"/>
    </source>
</evidence>
<dbReference type="GO" id="GO:0005737">
    <property type="term" value="C:cytoplasm"/>
    <property type="evidence" value="ECO:0007669"/>
    <property type="project" value="UniProtKB-SubCell"/>
</dbReference>
<comment type="subcellular location">
    <subcellularLocation>
        <location evidence="2">Cytoplasm</location>
    </subcellularLocation>
</comment>
<dbReference type="GO" id="GO:0006431">
    <property type="term" value="P:methionyl-tRNA aminoacylation"/>
    <property type="evidence" value="ECO:0007669"/>
    <property type="project" value="InterPro"/>
</dbReference>
<evidence type="ECO:0000256" key="11">
    <source>
        <dbReference type="ARBA" id="ARBA00022884"/>
    </source>
</evidence>
<keyword evidence="9" id="KW-0547">Nucleotide-binding</keyword>
<reference evidence="18 19" key="1">
    <citation type="journal article" date="2016" name="Nat. Commun.">
        <title>Thousands of microbial genomes shed light on interconnected biogeochemical processes in an aquifer system.</title>
        <authorList>
            <person name="Anantharaman K."/>
            <person name="Brown C.T."/>
            <person name="Hug L.A."/>
            <person name="Sharon I."/>
            <person name="Castelle C.J."/>
            <person name="Probst A.J."/>
            <person name="Thomas B.C."/>
            <person name="Singh A."/>
            <person name="Wilkins M.J."/>
            <person name="Karaoz U."/>
            <person name="Brodie E.L."/>
            <person name="Williams K.H."/>
            <person name="Hubbard S.S."/>
            <person name="Banfield J.F."/>
        </authorList>
    </citation>
    <scope>NUCLEOTIDE SEQUENCE [LARGE SCALE GENOMIC DNA]</scope>
</reference>
<proteinExistence type="predicted"/>
<keyword evidence="13" id="KW-0030">Aminoacyl-tRNA synthetase</keyword>
<keyword evidence="8 18" id="KW-0436">Ligase</keyword>
<accession>A0A1G2G105</accession>
<evidence type="ECO:0000256" key="5">
    <source>
        <dbReference type="ARBA" id="ARBA00018753"/>
    </source>
</evidence>
<organism evidence="18 19">
    <name type="scientific">Candidatus Ryanbacteria bacterium RIFCSPHIGHO2_01_FULL_45_22</name>
    <dbReference type="NCBI Taxonomy" id="1802114"/>
    <lineage>
        <taxon>Bacteria</taxon>
        <taxon>Candidatus Ryaniibacteriota</taxon>
    </lineage>
</organism>
<comment type="caution">
    <text evidence="18">The sequence shown here is derived from an EMBL/GenBank/DDBJ whole genome shotgun (WGS) entry which is preliminary data.</text>
</comment>
<gene>
    <name evidence="18" type="ORF">A2719_03575</name>
</gene>
<evidence type="ECO:0000256" key="9">
    <source>
        <dbReference type="ARBA" id="ARBA00022741"/>
    </source>
</evidence>
<dbReference type="CDD" id="cd02800">
    <property type="entry name" value="tRNA_bind_EcMetRS_like"/>
    <property type="match status" value="1"/>
</dbReference>
<dbReference type="PROSITE" id="PS50886">
    <property type="entry name" value="TRBD"/>
    <property type="match status" value="1"/>
</dbReference>
<evidence type="ECO:0000256" key="2">
    <source>
        <dbReference type="ARBA" id="ARBA00004496"/>
    </source>
</evidence>
<comment type="function">
    <text evidence="1">Is required not only for elongation of protein synthesis but also for the initiation of all mRNA translation through initiator tRNA(fMet) aminoacylation.</text>
</comment>
<keyword evidence="6" id="KW-0963">Cytoplasm</keyword>
<keyword evidence="7 16" id="KW-0820">tRNA-binding</keyword>
<dbReference type="STRING" id="1802114.A2719_03575"/>
<dbReference type="Pfam" id="PF01588">
    <property type="entry name" value="tRNA_bind"/>
    <property type="match status" value="1"/>
</dbReference>
<dbReference type="InterPro" id="IPR051270">
    <property type="entry name" value="Tyrosine-tRNA_ligase_regulator"/>
</dbReference>
<evidence type="ECO:0000256" key="7">
    <source>
        <dbReference type="ARBA" id="ARBA00022555"/>
    </source>
</evidence>
<evidence type="ECO:0000256" key="12">
    <source>
        <dbReference type="ARBA" id="ARBA00022917"/>
    </source>
</evidence>
<dbReference type="InterPro" id="IPR002547">
    <property type="entry name" value="tRNA-bd_dom"/>
</dbReference>
<dbReference type="NCBIfam" id="TIGR00399">
    <property type="entry name" value="metG_C_term"/>
    <property type="match status" value="1"/>
</dbReference>
<name>A0A1G2G105_9BACT</name>
<evidence type="ECO:0000256" key="15">
    <source>
        <dbReference type="ARBA" id="ARBA00047364"/>
    </source>
</evidence>
<dbReference type="Gene3D" id="2.40.50.140">
    <property type="entry name" value="Nucleic acid-binding proteins"/>
    <property type="match status" value="1"/>
</dbReference>
<comment type="catalytic activity">
    <reaction evidence="15">
        <text>tRNA(Met) + L-methionine + ATP = L-methionyl-tRNA(Met) + AMP + diphosphate</text>
        <dbReference type="Rhea" id="RHEA:13481"/>
        <dbReference type="Rhea" id="RHEA-COMP:9667"/>
        <dbReference type="Rhea" id="RHEA-COMP:9698"/>
        <dbReference type="ChEBI" id="CHEBI:30616"/>
        <dbReference type="ChEBI" id="CHEBI:33019"/>
        <dbReference type="ChEBI" id="CHEBI:57844"/>
        <dbReference type="ChEBI" id="CHEBI:78442"/>
        <dbReference type="ChEBI" id="CHEBI:78530"/>
        <dbReference type="ChEBI" id="CHEBI:456215"/>
        <dbReference type="EC" id="6.1.1.10"/>
    </reaction>
</comment>
<evidence type="ECO:0000259" key="17">
    <source>
        <dbReference type="PROSITE" id="PS50886"/>
    </source>
</evidence>
<evidence type="ECO:0000256" key="1">
    <source>
        <dbReference type="ARBA" id="ARBA00003314"/>
    </source>
</evidence>
<sequence>MDENTKEIISYDHFSKLDFRVARVVNAERVSGSEKLLRLEIDTGDATTRQIIAGIGKAYAPETLTGKEIIVVANLEPRVLMGLESQGMLLAARDAEGMPVLLSAEKDVPPGSKIN</sequence>
<dbReference type="FunFam" id="2.40.50.140:FF:000042">
    <property type="entry name" value="Methionine--tRNA ligase"/>
    <property type="match status" value="1"/>
</dbReference>
<keyword evidence="12" id="KW-0648">Protein biosynthesis</keyword>
<dbReference type="AlphaFoldDB" id="A0A1G2G105"/>
<feature type="domain" description="TRNA-binding" evidence="17">
    <location>
        <begin position="13"/>
        <end position="115"/>
    </location>
</feature>
<evidence type="ECO:0000256" key="16">
    <source>
        <dbReference type="PROSITE-ProRule" id="PRU00209"/>
    </source>
</evidence>
<evidence type="ECO:0000256" key="10">
    <source>
        <dbReference type="ARBA" id="ARBA00022840"/>
    </source>
</evidence>
<dbReference type="SUPFAM" id="SSF50249">
    <property type="entry name" value="Nucleic acid-binding proteins"/>
    <property type="match status" value="1"/>
</dbReference>
<dbReference type="EC" id="6.1.1.10" evidence="4"/>
<dbReference type="Proteomes" id="UP000177480">
    <property type="component" value="Unassembled WGS sequence"/>
</dbReference>
<evidence type="ECO:0000313" key="19">
    <source>
        <dbReference type="Proteomes" id="UP000177480"/>
    </source>
</evidence>
<keyword evidence="10" id="KW-0067">ATP-binding</keyword>